<evidence type="ECO:0000313" key="1">
    <source>
        <dbReference type="EMBL" id="KAF2815367.1"/>
    </source>
</evidence>
<accession>A0A6A6Z534</accession>
<dbReference type="RefSeq" id="XP_033582331.1">
    <property type="nucleotide sequence ID" value="XM_033713190.1"/>
</dbReference>
<dbReference type="Proteomes" id="UP000504636">
    <property type="component" value="Unplaced"/>
</dbReference>
<dbReference type="GeneID" id="54454083"/>
<keyword evidence="2" id="KW-1185">Reference proteome</keyword>
<reference evidence="1 3" key="1">
    <citation type="journal article" date="2020" name="Stud. Mycol.">
        <title>101 Dothideomycetes genomes: a test case for predicting lifestyles and emergence of pathogens.</title>
        <authorList>
            <person name="Haridas S."/>
            <person name="Albert R."/>
            <person name="Binder M."/>
            <person name="Bloem J."/>
            <person name="Labutti K."/>
            <person name="Salamov A."/>
            <person name="Andreopoulos B."/>
            <person name="Baker S."/>
            <person name="Barry K."/>
            <person name="Bills G."/>
            <person name="Bluhm B."/>
            <person name="Cannon C."/>
            <person name="Castanera R."/>
            <person name="Culley D."/>
            <person name="Daum C."/>
            <person name="Ezra D."/>
            <person name="Gonzalez J."/>
            <person name="Henrissat B."/>
            <person name="Kuo A."/>
            <person name="Liang C."/>
            <person name="Lipzen A."/>
            <person name="Lutzoni F."/>
            <person name="Magnuson J."/>
            <person name="Mondo S."/>
            <person name="Nolan M."/>
            <person name="Ohm R."/>
            <person name="Pangilinan J."/>
            <person name="Park H.-J."/>
            <person name="Ramirez L."/>
            <person name="Alfaro M."/>
            <person name="Sun H."/>
            <person name="Tritt A."/>
            <person name="Yoshinaga Y."/>
            <person name="Zwiers L.-H."/>
            <person name="Turgeon B."/>
            <person name="Goodwin S."/>
            <person name="Spatafora J."/>
            <person name="Crous P."/>
            <person name="Grigoriev I."/>
        </authorList>
    </citation>
    <scope>NUCLEOTIDE SEQUENCE</scope>
    <source>
        <strain evidence="1 3">CBS 304.34</strain>
    </source>
</reference>
<gene>
    <name evidence="1 3" type="ORF">BDZ99DRAFT_194708</name>
</gene>
<name>A0A6A6Z534_9PEZI</name>
<reference evidence="3" key="3">
    <citation type="submission" date="2025-04" db="UniProtKB">
        <authorList>
            <consortium name="RefSeq"/>
        </authorList>
    </citation>
    <scope>IDENTIFICATION</scope>
    <source>
        <strain evidence="3">CBS 304.34</strain>
    </source>
</reference>
<evidence type="ECO:0000313" key="3">
    <source>
        <dbReference type="RefSeq" id="XP_033582331.1"/>
    </source>
</evidence>
<dbReference type="AlphaFoldDB" id="A0A6A6Z534"/>
<evidence type="ECO:0000313" key="2">
    <source>
        <dbReference type="Proteomes" id="UP000504636"/>
    </source>
</evidence>
<proteinExistence type="predicted"/>
<sequence>MEALEPNERFDILTTTSIQQIKNARLLSRQFCACSWRSFAKVLGQTTFFATRSSMNDLARLSKITALNTWVTTLTFSGMVFAKLRVPLHKLHLGCANLCSNVRCAATIKSHTRRPRTELTYHATSRKTSRQSYLALLS</sequence>
<reference evidence="3" key="2">
    <citation type="submission" date="2020-04" db="EMBL/GenBank/DDBJ databases">
        <authorList>
            <consortium name="NCBI Genome Project"/>
        </authorList>
    </citation>
    <scope>NUCLEOTIDE SEQUENCE</scope>
    <source>
        <strain evidence="3">CBS 304.34</strain>
    </source>
</reference>
<protein>
    <submittedName>
        <fullName evidence="1 3">Uncharacterized protein</fullName>
    </submittedName>
</protein>
<organism evidence="1">
    <name type="scientific">Mytilinidion resinicola</name>
    <dbReference type="NCBI Taxonomy" id="574789"/>
    <lineage>
        <taxon>Eukaryota</taxon>
        <taxon>Fungi</taxon>
        <taxon>Dikarya</taxon>
        <taxon>Ascomycota</taxon>
        <taxon>Pezizomycotina</taxon>
        <taxon>Dothideomycetes</taxon>
        <taxon>Pleosporomycetidae</taxon>
        <taxon>Mytilinidiales</taxon>
        <taxon>Mytilinidiaceae</taxon>
        <taxon>Mytilinidion</taxon>
    </lineage>
</organism>
<dbReference type="EMBL" id="MU003694">
    <property type="protein sequence ID" value="KAF2815367.1"/>
    <property type="molecule type" value="Genomic_DNA"/>
</dbReference>
<dbReference type="OrthoDB" id="3792931at2759"/>